<proteinExistence type="predicted"/>
<dbReference type="EMBL" id="CMVM020000073">
    <property type="status" value="NOT_ANNOTATED_CDS"/>
    <property type="molecule type" value="Genomic_DNA"/>
</dbReference>
<protein>
    <submittedName>
        <fullName evidence="1">Uncharacterized protein</fullName>
    </submittedName>
</protein>
<evidence type="ECO:0000313" key="2">
    <source>
        <dbReference type="Proteomes" id="UP000024404"/>
    </source>
</evidence>
<reference evidence="1" key="2">
    <citation type="submission" date="2022-06" db="UniProtKB">
        <authorList>
            <consortium name="EnsemblMetazoa"/>
        </authorList>
    </citation>
    <scope>IDENTIFICATION</scope>
</reference>
<dbReference type="Proteomes" id="UP000024404">
    <property type="component" value="Unassembled WGS sequence"/>
</dbReference>
<reference evidence="2" key="1">
    <citation type="submission" date="2013-10" db="EMBL/GenBank/DDBJ databases">
        <title>Genome sequencing of Onchocerca volvulus.</title>
        <authorList>
            <person name="Cotton J."/>
            <person name="Tsai J."/>
            <person name="Stanley E."/>
            <person name="Tracey A."/>
            <person name="Holroyd N."/>
            <person name="Lustigman S."/>
            <person name="Berriman M."/>
        </authorList>
    </citation>
    <scope>NUCLEOTIDE SEQUENCE</scope>
</reference>
<dbReference type="EnsemblMetazoa" id="OVOC2271.1">
    <property type="protein sequence ID" value="OVOC2271.1"/>
    <property type="gene ID" value="WBGene00239080"/>
</dbReference>
<accession>A0A8R1TQH2</accession>
<name>A0A8R1TQH2_ONCVO</name>
<sequence length="122" mass="14740">MDSSYLYREDNDRVRSTRRRLYWRFLLEICRIIEKLDSSLDRQKTALYRQYPIQATIKFFSIIRLFSDIVFRILTEAFKSIVEYFAVLCQSFVILQQFQYKTHILISKEDVAKFLAHNGIII</sequence>
<keyword evidence="2" id="KW-1185">Reference proteome</keyword>
<dbReference type="AlphaFoldDB" id="A0A8R1TQH2"/>
<evidence type="ECO:0000313" key="1">
    <source>
        <dbReference type="EnsemblMetazoa" id="OVOC2271.1"/>
    </source>
</evidence>
<organism evidence="1 2">
    <name type="scientific">Onchocerca volvulus</name>
    <dbReference type="NCBI Taxonomy" id="6282"/>
    <lineage>
        <taxon>Eukaryota</taxon>
        <taxon>Metazoa</taxon>
        <taxon>Ecdysozoa</taxon>
        <taxon>Nematoda</taxon>
        <taxon>Chromadorea</taxon>
        <taxon>Rhabditida</taxon>
        <taxon>Spirurina</taxon>
        <taxon>Spiruromorpha</taxon>
        <taxon>Filarioidea</taxon>
        <taxon>Onchocercidae</taxon>
        <taxon>Onchocerca</taxon>
    </lineage>
</organism>